<organism evidence="2">
    <name type="scientific">marine metagenome</name>
    <dbReference type="NCBI Taxonomy" id="408172"/>
    <lineage>
        <taxon>unclassified sequences</taxon>
        <taxon>metagenomes</taxon>
        <taxon>ecological metagenomes</taxon>
    </lineage>
</organism>
<protein>
    <recommendedName>
        <fullName evidence="1">Right handed beta helix domain-containing protein</fullName>
    </recommendedName>
</protein>
<dbReference type="SMART" id="SM00710">
    <property type="entry name" value="PbH1"/>
    <property type="match status" value="5"/>
</dbReference>
<accession>A0A382HZ82</accession>
<feature type="non-terminal residue" evidence="2">
    <location>
        <position position="337"/>
    </location>
</feature>
<proteinExistence type="predicted"/>
<dbReference type="InterPro" id="IPR006626">
    <property type="entry name" value="PbH1"/>
</dbReference>
<dbReference type="AlphaFoldDB" id="A0A382HZ82"/>
<name>A0A382HZ82_9ZZZZ</name>
<dbReference type="InterPro" id="IPR011050">
    <property type="entry name" value="Pectin_lyase_fold/virulence"/>
</dbReference>
<feature type="non-terminal residue" evidence="2">
    <location>
        <position position="1"/>
    </location>
</feature>
<dbReference type="EMBL" id="UINC01064241">
    <property type="protein sequence ID" value="SVB92724.1"/>
    <property type="molecule type" value="Genomic_DNA"/>
</dbReference>
<evidence type="ECO:0000259" key="1">
    <source>
        <dbReference type="Pfam" id="PF13229"/>
    </source>
</evidence>
<gene>
    <name evidence="2" type="ORF">METZ01_LOCUS245578</name>
</gene>
<evidence type="ECO:0000313" key="2">
    <source>
        <dbReference type="EMBL" id="SVB92724.1"/>
    </source>
</evidence>
<dbReference type="SUPFAM" id="SSF51126">
    <property type="entry name" value="Pectin lyase-like"/>
    <property type="match status" value="1"/>
</dbReference>
<dbReference type="Pfam" id="PF13229">
    <property type="entry name" value="Beta_helix"/>
    <property type="match status" value="1"/>
</dbReference>
<reference evidence="2" key="1">
    <citation type="submission" date="2018-05" db="EMBL/GenBank/DDBJ databases">
        <authorList>
            <person name="Lanie J.A."/>
            <person name="Ng W.-L."/>
            <person name="Kazmierczak K.M."/>
            <person name="Andrzejewski T.M."/>
            <person name="Davidsen T.M."/>
            <person name="Wayne K.J."/>
            <person name="Tettelin H."/>
            <person name="Glass J.I."/>
            <person name="Rusch D."/>
            <person name="Podicherti R."/>
            <person name="Tsui H.-C.T."/>
            <person name="Winkler M.E."/>
        </authorList>
    </citation>
    <scope>NUCLEOTIDE SEQUENCE</scope>
</reference>
<feature type="domain" description="Right handed beta helix" evidence="1">
    <location>
        <begin position="154"/>
        <end position="304"/>
    </location>
</feature>
<dbReference type="InterPro" id="IPR039448">
    <property type="entry name" value="Beta_helix"/>
</dbReference>
<dbReference type="InterPro" id="IPR012334">
    <property type="entry name" value="Pectin_lyas_fold"/>
</dbReference>
<sequence length="337" mass="36510">VKVTPSQENPLSGPENRFTARVARRARRALFILALPTVASGDVILVRGFDDAAIQAAVHQASAGDTVRLPAGDYVFTGTVTVDRPIVLMGTGRLRDVGIIEPGEPNEPPRWNPTPSVCRTDDDDLTLFDVASDGVTFRHLKLVGAVTHTEGTSTGIRIAGHAGLTVTGCELTRFRVAVGLINSVKGVVTRSYLHENYRDGFGYGVSITGTSMAIGGSEVTVSHNEFTYNRHAIASNSPDTRFVVASNYFHDNDLSQWQAAVDTHPQGGYTLRAVIRDNHFERTRPMAFSSGSLEITGNYFDAGCGNYDVGGYSRMVDLADPFHNGNFIHQAILHDVY</sequence>
<dbReference type="Gene3D" id="2.160.20.10">
    <property type="entry name" value="Single-stranded right-handed beta-helix, Pectin lyase-like"/>
    <property type="match status" value="1"/>
</dbReference>